<dbReference type="AlphaFoldDB" id="A0A2N9L7W9"/>
<evidence type="ECO:0000256" key="1">
    <source>
        <dbReference type="SAM" id="Phobius"/>
    </source>
</evidence>
<proteinExistence type="predicted"/>
<keyword evidence="1" id="KW-1133">Transmembrane helix</keyword>
<feature type="transmembrane region" description="Helical" evidence="1">
    <location>
        <begin position="243"/>
        <end position="263"/>
    </location>
</feature>
<feature type="transmembrane region" description="Helical" evidence="1">
    <location>
        <begin position="168"/>
        <end position="192"/>
    </location>
</feature>
<feature type="transmembrane region" description="Helical" evidence="1">
    <location>
        <begin position="270"/>
        <end position="294"/>
    </location>
</feature>
<keyword evidence="1" id="KW-0812">Transmembrane</keyword>
<feature type="transmembrane region" description="Helical" evidence="1">
    <location>
        <begin position="334"/>
        <end position="351"/>
    </location>
</feature>
<sequence length="491" mass="55710">MLRACSSFELPGILLITLLGFLVMGYHPGLEDDGLYLAAVKANLNPALFPHNADFFRLQMRGTYFDTWMAHFVRMTGMPVAWVELFWQLASLFLILWAVKMIANQLFAEEHARWAGVAMVAAMFTLPVSGTALYLVDQHLHPRTLSTAMILLAISRILNKKPWQAVPLLIVALLLHPLMAAFGISFCIFLVLALSQSISTSVPAWRNSAGVVIPLAWVIAPAGPAWRTALNTRTYYFLYKWTWYEWLGALAPLLFFWVLWRIASQRGQPLLARFTLAVFAYGVFQQLLAMALLWPSSLVRVTPFQPMRYLHLVYLLFALTAGCLLGKFLLKQSLWSWAAFLLAVNGSMFAWQCMEFSGSQHLEMPWRQPANPWLQAFAWIRTNTPSDAYFALDPYYLEEPGEDYHGFRALAERSELADAVKDAVVVTIVPELGPQWLRQVQAEKGWSRFTPADFERLKAEFGVDWVLVSYPAPEGLACRWHDRLLAACQIP</sequence>
<dbReference type="EMBL" id="OKRB01000078">
    <property type="protein sequence ID" value="SPE19331.1"/>
    <property type="molecule type" value="Genomic_DNA"/>
</dbReference>
<evidence type="ECO:0000313" key="3">
    <source>
        <dbReference type="Proteomes" id="UP000239735"/>
    </source>
</evidence>
<feature type="transmembrane region" description="Helical" evidence="1">
    <location>
        <begin position="204"/>
        <end position="223"/>
    </location>
</feature>
<reference evidence="3" key="1">
    <citation type="submission" date="2018-02" db="EMBL/GenBank/DDBJ databases">
        <authorList>
            <person name="Hausmann B."/>
        </authorList>
    </citation>
    <scope>NUCLEOTIDE SEQUENCE [LARGE SCALE GENOMIC DNA]</scope>
    <source>
        <strain evidence="3">Peat soil MAG SbA5</strain>
    </source>
</reference>
<name>A0A2N9L7W9_9BACT</name>
<feature type="transmembrane region" description="Helical" evidence="1">
    <location>
        <begin position="115"/>
        <end position="136"/>
    </location>
</feature>
<evidence type="ECO:0008006" key="4">
    <source>
        <dbReference type="Google" id="ProtNLM"/>
    </source>
</evidence>
<feature type="transmembrane region" description="Helical" evidence="1">
    <location>
        <begin position="309"/>
        <end position="329"/>
    </location>
</feature>
<dbReference type="OrthoDB" id="109255at2"/>
<feature type="transmembrane region" description="Helical" evidence="1">
    <location>
        <begin position="85"/>
        <end position="103"/>
    </location>
</feature>
<accession>A0A2N9L7W9</accession>
<protein>
    <recommendedName>
        <fullName evidence="4">Glycosyltransferase RgtA/B/C/D-like domain-containing protein</fullName>
    </recommendedName>
</protein>
<gene>
    <name evidence="2" type="ORF">SBA5_220177</name>
</gene>
<organism evidence="2 3">
    <name type="scientific">Candidatus Sulfuritelmatomonas gaucii</name>
    <dbReference type="NCBI Taxonomy" id="2043161"/>
    <lineage>
        <taxon>Bacteria</taxon>
        <taxon>Pseudomonadati</taxon>
        <taxon>Acidobacteriota</taxon>
        <taxon>Terriglobia</taxon>
        <taxon>Terriglobales</taxon>
        <taxon>Acidobacteriaceae</taxon>
        <taxon>Candidatus Sulfuritelmatomonas</taxon>
    </lineage>
</organism>
<feature type="transmembrane region" description="Helical" evidence="1">
    <location>
        <begin position="7"/>
        <end position="27"/>
    </location>
</feature>
<dbReference type="Proteomes" id="UP000239735">
    <property type="component" value="Unassembled WGS sequence"/>
</dbReference>
<evidence type="ECO:0000313" key="2">
    <source>
        <dbReference type="EMBL" id="SPE19331.1"/>
    </source>
</evidence>
<keyword evidence="1" id="KW-0472">Membrane</keyword>